<gene>
    <name evidence="1" type="ORF">METZ01_LOCUS150568</name>
</gene>
<dbReference type="EMBL" id="UINC01024320">
    <property type="protein sequence ID" value="SVA97714.1"/>
    <property type="molecule type" value="Genomic_DNA"/>
</dbReference>
<sequence>MPQRRGTREYTERANRQDAGDALRGDIVRGLVEIITNADDAYVRSGRDGPITVTVEHLSDAEEFTARVRVADSATGLTADEMEAKLTKAGARSSDFEQGQSVRGLHGRGFGDVAVFGSVELESIKDGKWAKITLNGLEYLLDDEPTDPDEEIRNRLGLGDVESGATATINVRGPHPVPSNVSDRLCHVAELRHIITERTVTFAETGTRIEPSRRLYYESPTCDEVVRKEVGVQGYPEASAELVVYEMEEPQEGRVTPESHHGLLICGGRAVYENTLFELDRMVGSGYLRGHLHCPYIDDLIRTFDDRQERDEDPTEENPIRLVSRSRDGLHDEHPFVKRLKAVFSEELLPLIQELAKRHSGNKNPSDSMQQRLDDTARELARMLADDLADLDEDGPGGEGPDEAPLKIIPARVVMQPEERKTLTVHIRPGLIGKDWDGELTASSDAPAIVSLDSDPDTPQPHPDDPELLVSRIRVTSGTSDGNAVVRVTAGTKEDACTVTVDSESSPPPPPPEGLEFSHSHYNLRPGRRRSVEIWAPLDLVIGSGTEVQIKIDGDPTIQLVTETCALHLDSARGWYSGRVQLIGDVVGASAELTAVLGEHLAHSHLEVLDPTDPHGLDLQIRWADSMYKPYRASLEQGPSGLVLTVYGRHPAIYPLLGSYDEDQKRFENEETPEVSLVLAEIMATEITHHLLEREFARPGEQFDV</sequence>
<dbReference type="SUPFAM" id="SSF55874">
    <property type="entry name" value="ATPase domain of HSP90 chaperone/DNA topoisomerase II/histidine kinase"/>
    <property type="match status" value="1"/>
</dbReference>
<reference evidence="1" key="1">
    <citation type="submission" date="2018-05" db="EMBL/GenBank/DDBJ databases">
        <authorList>
            <person name="Lanie J.A."/>
            <person name="Ng W.-L."/>
            <person name="Kazmierczak K.M."/>
            <person name="Andrzejewski T.M."/>
            <person name="Davidsen T.M."/>
            <person name="Wayne K.J."/>
            <person name="Tettelin H."/>
            <person name="Glass J.I."/>
            <person name="Rusch D."/>
            <person name="Podicherti R."/>
            <person name="Tsui H.-C.T."/>
            <person name="Winkler M.E."/>
        </authorList>
    </citation>
    <scope>NUCLEOTIDE SEQUENCE</scope>
</reference>
<accession>A0A382A8G9</accession>
<protein>
    <submittedName>
        <fullName evidence="1">Uncharacterized protein</fullName>
    </submittedName>
</protein>
<proteinExistence type="predicted"/>
<dbReference type="AlphaFoldDB" id="A0A382A8G9"/>
<organism evidence="1">
    <name type="scientific">marine metagenome</name>
    <dbReference type="NCBI Taxonomy" id="408172"/>
    <lineage>
        <taxon>unclassified sequences</taxon>
        <taxon>metagenomes</taxon>
        <taxon>ecological metagenomes</taxon>
    </lineage>
</organism>
<dbReference type="InterPro" id="IPR036890">
    <property type="entry name" value="HATPase_C_sf"/>
</dbReference>
<dbReference type="Gene3D" id="3.30.565.10">
    <property type="entry name" value="Histidine kinase-like ATPase, C-terminal domain"/>
    <property type="match status" value="1"/>
</dbReference>
<feature type="non-terminal residue" evidence="1">
    <location>
        <position position="705"/>
    </location>
</feature>
<name>A0A382A8G9_9ZZZZ</name>
<evidence type="ECO:0000313" key="1">
    <source>
        <dbReference type="EMBL" id="SVA97714.1"/>
    </source>
</evidence>